<sequence>MEVRLLRKDFYGTKIPKVSSQSILVTLGFKYKGPAQTLSIETNTGKRGLWGDYDQESPAYYDSKAVSASEVLQSYTFSRSIPLSFWGDRQIDDCAVEVVIRGEGVYADAVIWDAYTVNVGPPGKESPQIQTLPAINILHNSATLITELIKVGFCSVINCYIEWGKTTAYGSKSPERRLYPYPDPRAQLHVDITSLEPGTTYHFRGVAVGRCVTPELIGYGADMTFTTKTVAVYGFTLRMINAPAAARFWLAAYVAGGALPTMPAPIPINEVWTWTQPVPDYEGNFWLICSEAEYGPYLKYVELVRVRFRDGKNYGFDWSRPDWDMRIEEI</sequence>
<dbReference type="AlphaFoldDB" id="X1QNB4"/>
<organism evidence="1">
    <name type="scientific">marine sediment metagenome</name>
    <dbReference type="NCBI Taxonomy" id="412755"/>
    <lineage>
        <taxon>unclassified sequences</taxon>
        <taxon>metagenomes</taxon>
        <taxon>ecological metagenomes</taxon>
    </lineage>
</organism>
<evidence type="ECO:0000313" key="1">
    <source>
        <dbReference type="EMBL" id="GAI69743.1"/>
    </source>
</evidence>
<dbReference type="EMBL" id="BARW01000808">
    <property type="protein sequence ID" value="GAI69743.1"/>
    <property type="molecule type" value="Genomic_DNA"/>
</dbReference>
<name>X1QNB4_9ZZZZ</name>
<accession>X1QNB4</accession>
<reference evidence="1" key="1">
    <citation type="journal article" date="2014" name="Front. Microbiol.">
        <title>High frequency of phylogenetically diverse reductive dehalogenase-homologous genes in deep subseafloor sedimentary metagenomes.</title>
        <authorList>
            <person name="Kawai M."/>
            <person name="Futagami T."/>
            <person name="Toyoda A."/>
            <person name="Takaki Y."/>
            <person name="Nishi S."/>
            <person name="Hori S."/>
            <person name="Arai W."/>
            <person name="Tsubouchi T."/>
            <person name="Morono Y."/>
            <person name="Uchiyama I."/>
            <person name="Ito T."/>
            <person name="Fujiyama A."/>
            <person name="Inagaki F."/>
            <person name="Takami H."/>
        </authorList>
    </citation>
    <scope>NUCLEOTIDE SEQUENCE</scope>
    <source>
        <strain evidence="1">Expedition CK06-06</strain>
    </source>
</reference>
<gene>
    <name evidence="1" type="ORF">S12H4_03024</name>
</gene>
<proteinExistence type="predicted"/>
<comment type="caution">
    <text evidence="1">The sequence shown here is derived from an EMBL/GenBank/DDBJ whole genome shotgun (WGS) entry which is preliminary data.</text>
</comment>
<evidence type="ECO:0008006" key="2">
    <source>
        <dbReference type="Google" id="ProtNLM"/>
    </source>
</evidence>
<protein>
    <recommendedName>
        <fullName evidence="2">Fibronectin type-III domain-containing protein</fullName>
    </recommendedName>
</protein>